<evidence type="ECO:0000256" key="4">
    <source>
        <dbReference type="ARBA" id="ARBA00022989"/>
    </source>
</evidence>
<dbReference type="Proteomes" id="UP001527052">
    <property type="component" value="Unassembled WGS sequence"/>
</dbReference>
<keyword evidence="5 7" id="KW-0472">Membrane</keyword>
<keyword evidence="3 7" id="KW-0812">Transmembrane</keyword>
<dbReference type="EMBL" id="JAMDLZ010000020">
    <property type="protein sequence ID" value="MCY9547965.1"/>
    <property type="molecule type" value="Genomic_DNA"/>
</dbReference>
<dbReference type="GO" id="GO:0005886">
    <property type="term" value="C:plasma membrane"/>
    <property type="evidence" value="ECO:0007669"/>
    <property type="project" value="UniProtKB-SubCell"/>
</dbReference>
<protein>
    <submittedName>
        <fullName evidence="9">Membrane protein</fullName>
    </submittedName>
    <submittedName>
        <fullName evidence="10">Threonine/serine exporter family protein</fullName>
    </submittedName>
</protein>
<comment type="caution">
    <text evidence="9">The sequence shown here is derived from an EMBL/GenBank/DDBJ whole genome shotgun (WGS) entry which is preliminary data.</text>
</comment>
<reference evidence="9" key="1">
    <citation type="submission" date="2015-07" db="EMBL/GenBank/DDBJ databases">
        <title>MeaNS - Measles Nucleotide Surveillance Program.</title>
        <authorList>
            <person name="Tran T."/>
            <person name="Druce J."/>
        </authorList>
    </citation>
    <scope>NUCLEOTIDE SEQUENCE</scope>
    <source>
        <strain evidence="9">DSM 23493</strain>
    </source>
</reference>
<feature type="transmembrane region" description="Helical" evidence="7">
    <location>
        <begin position="114"/>
        <end position="136"/>
    </location>
</feature>
<feature type="transmembrane region" description="Helical" evidence="7">
    <location>
        <begin position="197"/>
        <end position="215"/>
    </location>
</feature>
<evidence type="ECO:0000313" key="9">
    <source>
        <dbReference type="EMBL" id="KMY30900.1"/>
    </source>
</evidence>
<evidence type="ECO:0000256" key="5">
    <source>
        <dbReference type="ARBA" id="ARBA00023136"/>
    </source>
</evidence>
<organism evidence="9 11">
    <name type="scientific">Lysinibacillus xylanilyticus</name>
    <dbReference type="NCBI Taxonomy" id="582475"/>
    <lineage>
        <taxon>Bacteria</taxon>
        <taxon>Bacillati</taxon>
        <taxon>Bacillota</taxon>
        <taxon>Bacilli</taxon>
        <taxon>Bacillales</taxon>
        <taxon>Bacillaceae</taxon>
        <taxon>Lysinibacillus</taxon>
    </lineage>
</organism>
<keyword evidence="2" id="KW-1003">Cell membrane</keyword>
<evidence type="ECO:0000313" key="11">
    <source>
        <dbReference type="Proteomes" id="UP000037326"/>
    </source>
</evidence>
<dbReference type="Pfam" id="PF06738">
    <property type="entry name" value="ThrE"/>
    <property type="match status" value="1"/>
</dbReference>
<evidence type="ECO:0000256" key="6">
    <source>
        <dbReference type="ARBA" id="ARBA00034125"/>
    </source>
</evidence>
<evidence type="ECO:0000256" key="7">
    <source>
        <dbReference type="SAM" id="Phobius"/>
    </source>
</evidence>
<dbReference type="InterPro" id="IPR050539">
    <property type="entry name" value="ThrE_Dicarb/AminoAcid_Exp"/>
</dbReference>
<dbReference type="GO" id="GO:0015744">
    <property type="term" value="P:succinate transport"/>
    <property type="evidence" value="ECO:0007669"/>
    <property type="project" value="TreeGrafter"/>
</dbReference>
<reference evidence="10 12" key="3">
    <citation type="submission" date="2022-05" db="EMBL/GenBank/DDBJ databases">
        <title>Genome Sequencing of Bee-Associated Microbes.</title>
        <authorList>
            <person name="Dunlap C."/>
        </authorList>
    </citation>
    <scope>NUCLEOTIDE SEQUENCE [LARGE SCALE GENOMIC DNA]</scope>
    <source>
        <strain evidence="10 12">NRRL BD-083</strain>
    </source>
</reference>
<dbReference type="PANTHER" id="PTHR34390:SF2">
    <property type="entry name" value="SUCCINATE TRANSPORTER SUBUNIT YJJP-RELATED"/>
    <property type="match status" value="1"/>
</dbReference>
<feature type="transmembrane region" description="Helical" evidence="7">
    <location>
        <begin position="172"/>
        <end position="191"/>
    </location>
</feature>
<evidence type="ECO:0000313" key="10">
    <source>
        <dbReference type="EMBL" id="MCY9547965.1"/>
    </source>
</evidence>
<evidence type="ECO:0000259" key="8">
    <source>
        <dbReference type="Pfam" id="PF06738"/>
    </source>
</evidence>
<gene>
    <name evidence="9" type="ORF">ACZ11_14810</name>
    <name evidence="10" type="ORF">M5W82_13465</name>
</gene>
<dbReference type="OrthoDB" id="9813917at2"/>
<reference evidence="11" key="2">
    <citation type="submission" date="2015-07" db="EMBL/GenBank/DDBJ databases">
        <authorList>
            <consortium name="Consortium for Microbial Forensics and Genomics (microFORGE)"/>
            <person name="Knight B.M."/>
            <person name="Roberts D.P."/>
            <person name="Lin D."/>
            <person name="Hari K."/>
            <person name="Fletcher J."/>
            <person name="Melcher U."/>
            <person name="Blagden T."/>
            <person name="Winegar R.A."/>
        </authorList>
    </citation>
    <scope>NUCLEOTIDE SEQUENCE [LARGE SCALE GENOMIC DNA]</scope>
    <source>
        <strain evidence="11">DSM 23493</strain>
    </source>
</reference>
<accession>A0A0K9F8Q9</accession>
<sequence>MVLHEVDNEFTIDCLLLAGRIMIESGAETYRVEDTMLRMAHSQNMLDAQCYATPTGIIFSLGKTQPTRIKSISNRVTDLQKIALVNSVSRRLTSHMITLEEAYDELKSIQKTNYFLPIYIQVISAALASGCFLIMFKGGWSDFLFACLAGGLGFLVLLLINDLTKVKFFSEFTASLVVGYIAVFSVKYGHGAEIDKIIISSVMPLVPGILITNAVRDLMAGHFISGMAKGVEAFLTAFAIGAAIAVTLSF</sequence>
<name>A0A0K9F8Q9_9BACI</name>
<dbReference type="EMBL" id="LFXJ01000006">
    <property type="protein sequence ID" value="KMY30900.1"/>
    <property type="molecule type" value="Genomic_DNA"/>
</dbReference>
<dbReference type="RefSeq" id="WP_049667324.1">
    <property type="nucleotide sequence ID" value="NZ_CP189807.1"/>
</dbReference>
<keyword evidence="12" id="KW-1185">Reference proteome</keyword>
<dbReference type="PATRIC" id="fig|582475.4.peg.5060"/>
<dbReference type="PANTHER" id="PTHR34390">
    <property type="entry name" value="UPF0442 PROTEIN YJJB-RELATED"/>
    <property type="match status" value="1"/>
</dbReference>
<dbReference type="InterPro" id="IPR010619">
    <property type="entry name" value="ThrE-like_N"/>
</dbReference>
<proteinExistence type="inferred from homology"/>
<dbReference type="GO" id="GO:0022857">
    <property type="term" value="F:transmembrane transporter activity"/>
    <property type="evidence" value="ECO:0007669"/>
    <property type="project" value="InterPro"/>
</dbReference>
<evidence type="ECO:0000256" key="2">
    <source>
        <dbReference type="ARBA" id="ARBA00022475"/>
    </source>
</evidence>
<dbReference type="AlphaFoldDB" id="A0A0K9F8Q9"/>
<comment type="subcellular location">
    <subcellularLocation>
        <location evidence="1">Cell membrane</location>
        <topology evidence="1">Multi-pass membrane protein</topology>
    </subcellularLocation>
</comment>
<dbReference type="GeneID" id="96599498"/>
<feature type="transmembrane region" description="Helical" evidence="7">
    <location>
        <begin position="142"/>
        <end position="160"/>
    </location>
</feature>
<keyword evidence="4 7" id="KW-1133">Transmembrane helix</keyword>
<feature type="transmembrane region" description="Helical" evidence="7">
    <location>
        <begin position="227"/>
        <end position="248"/>
    </location>
</feature>
<comment type="similarity">
    <text evidence="6">Belongs to the ThrE exporter (TC 2.A.79) family.</text>
</comment>
<feature type="domain" description="Threonine/serine exporter-like N-terminal" evidence="8">
    <location>
        <begin position="15"/>
        <end position="250"/>
    </location>
</feature>
<dbReference type="Proteomes" id="UP000037326">
    <property type="component" value="Unassembled WGS sequence"/>
</dbReference>
<evidence type="ECO:0000256" key="3">
    <source>
        <dbReference type="ARBA" id="ARBA00022692"/>
    </source>
</evidence>
<evidence type="ECO:0000313" key="12">
    <source>
        <dbReference type="Proteomes" id="UP001527052"/>
    </source>
</evidence>
<evidence type="ECO:0000256" key="1">
    <source>
        <dbReference type="ARBA" id="ARBA00004651"/>
    </source>
</evidence>